<dbReference type="Gene3D" id="1.10.10.10">
    <property type="entry name" value="Winged helix-like DNA-binding domain superfamily/Winged helix DNA-binding domain"/>
    <property type="match status" value="1"/>
</dbReference>
<protein>
    <submittedName>
        <fullName evidence="1">Uncharacterized protein</fullName>
    </submittedName>
</protein>
<dbReference type="SUPFAM" id="SSF46785">
    <property type="entry name" value="Winged helix' DNA-binding domain"/>
    <property type="match status" value="1"/>
</dbReference>
<sequence length="148" mass="17242">MINIGKSFVSQADDELPTQAHRILRLYEMFFSLMFRFMEEYEVNDLGNLMIITTISIANANRIEADIETISEETDIPYSTVRRKIEKMCADGILEMRKENQKLVFSISDQMNFAHPGQEKEEISRKFQKDVMDIVVKSINAIILEKKK</sequence>
<dbReference type="EMBL" id="OBML01000009">
    <property type="protein sequence ID" value="SOC18124.1"/>
    <property type="molecule type" value="Genomic_DNA"/>
</dbReference>
<gene>
    <name evidence="1" type="ORF">SAMN05421512_109210</name>
</gene>
<reference evidence="1 2" key="1">
    <citation type="submission" date="2017-08" db="EMBL/GenBank/DDBJ databases">
        <authorList>
            <person name="de Groot N.N."/>
        </authorList>
    </citation>
    <scope>NUCLEOTIDE SEQUENCE [LARGE SCALE GENOMIC DNA]</scope>
    <source>
        <strain evidence="1 2">USBA 352</strain>
    </source>
</reference>
<organism evidence="1 2">
    <name type="scientific">Stappia indica</name>
    <dbReference type="NCBI Taxonomy" id="538381"/>
    <lineage>
        <taxon>Bacteria</taxon>
        <taxon>Pseudomonadati</taxon>
        <taxon>Pseudomonadota</taxon>
        <taxon>Alphaproteobacteria</taxon>
        <taxon>Hyphomicrobiales</taxon>
        <taxon>Stappiaceae</taxon>
        <taxon>Stappia</taxon>
    </lineage>
</organism>
<evidence type="ECO:0000313" key="2">
    <source>
        <dbReference type="Proteomes" id="UP000219331"/>
    </source>
</evidence>
<dbReference type="AlphaFoldDB" id="A0A285T9L6"/>
<keyword evidence="2" id="KW-1185">Reference proteome</keyword>
<dbReference type="InterPro" id="IPR036388">
    <property type="entry name" value="WH-like_DNA-bd_sf"/>
</dbReference>
<dbReference type="Proteomes" id="UP000219331">
    <property type="component" value="Unassembled WGS sequence"/>
</dbReference>
<evidence type="ECO:0000313" key="1">
    <source>
        <dbReference type="EMBL" id="SOC18124.1"/>
    </source>
</evidence>
<name>A0A285T9L6_9HYPH</name>
<accession>A0A285T9L6</accession>
<proteinExistence type="predicted"/>
<dbReference type="STRING" id="538381.GCA_001696535_02488"/>
<dbReference type="InterPro" id="IPR036390">
    <property type="entry name" value="WH_DNA-bd_sf"/>
</dbReference>